<organism evidence="4 5">
    <name type="scientific">Erysiphe pulchra</name>
    <dbReference type="NCBI Taxonomy" id="225359"/>
    <lineage>
        <taxon>Eukaryota</taxon>
        <taxon>Fungi</taxon>
        <taxon>Dikarya</taxon>
        <taxon>Ascomycota</taxon>
        <taxon>Pezizomycotina</taxon>
        <taxon>Leotiomycetes</taxon>
        <taxon>Erysiphales</taxon>
        <taxon>Erysiphaceae</taxon>
        <taxon>Erysiphe</taxon>
    </lineage>
</organism>
<dbReference type="PROSITE" id="PS00463">
    <property type="entry name" value="ZN2_CY6_FUNGAL_1"/>
    <property type="match status" value="1"/>
</dbReference>
<protein>
    <recommendedName>
        <fullName evidence="3">Zn(2)-C6 fungal-type domain-containing protein</fullName>
    </recommendedName>
</protein>
<dbReference type="InterPro" id="IPR036864">
    <property type="entry name" value="Zn2-C6_fun-type_DNA-bd_sf"/>
</dbReference>
<evidence type="ECO:0000256" key="1">
    <source>
        <dbReference type="ARBA" id="ARBA00023242"/>
    </source>
</evidence>
<feature type="region of interest" description="Disordered" evidence="2">
    <location>
        <begin position="82"/>
        <end position="102"/>
    </location>
</feature>
<dbReference type="Pfam" id="PF00172">
    <property type="entry name" value="Zn_clus"/>
    <property type="match status" value="1"/>
</dbReference>
<dbReference type="PANTHER" id="PTHR47657:SF14">
    <property type="entry name" value="ZN(2)-C6 FUNGAL-TYPE DOMAIN-CONTAINING PROTEIN"/>
    <property type="match status" value="1"/>
</dbReference>
<dbReference type="OrthoDB" id="3546279at2759"/>
<dbReference type="GO" id="GO:0008270">
    <property type="term" value="F:zinc ion binding"/>
    <property type="evidence" value="ECO:0007669"/>
    <property type="project" value="InterPro"/>
</dbReference>
<evidence type="ECO:0000313" key="5">
    <source>
        <dbReference type="Proteomes" id="UP000237438"/>
    </source>
</evidence>
<dbReference type="CDD" id="cd00067">
    <property type="entry name" value="GAL4"/>
    <property type="match status" value="1"/>
</dbReference>
<feature type="domain" description="Zn(2)-C6 fungal-type" evidence="3">
    <location>
        <begin position="42"/>
        <end position="72"/>
    </location>
</feature>
<gene>
    <name evidence="4" type="ORF">EPUL_002288</name>
</gene>
<evidence type="ECO:0000259" key="3">
    <source>
        <dbReference type="PROSITE" id="PS50048"/>
    </source>
</evidence>
<proteinExistence type="predicted"/>
<dbReference type="STRING" id="225359.A0A2S4PX72"/>
<dbReference type="Proteomes" id="UP000237438">
    <property type="component" value="Unassembled WGS sequence"/>
</dbReference>
<keyword evidence="5" id="KW-1185">Reference proteome</keyword>
<evidence type="ECO:0000313" key="4">
    <source>
        <dbReference type="EMBL" id="POS86659.1"/>
    </source>
</evidence>
<dbReference type="GO" id="GO:0000981">
    <property type="term" value="F:DNA-binding transcription factor activity, RNA polymerase II-specific"/>
    <property type="evidence" value="ECO:0007669"/>
    <property type="project" value="InterPro"/>
</dbReference>
<dbReference type="AlphaFoldDB" id="A0A2S4PX72"/>
<dbReference type="InterPro" id="IPR052400">
    <property type="entry name" value="Zn2-C6_fungal_TF"/>
</dbReference>
<reference evidence="4 5" key="1">
    <citation type="submission" date="2017-10" db="EMBL/GenBank/DDBJ databases">
        <title>Development of genomic resources for the powdery mildew, Erysiphe pulchra.</title>
        <authorList>
            <person name="Wadl P.A."/>
            <person name="Mack B.M."/>
            <person name="Moore G."/>
            <person name="Beltz S.B."/>
        </authorList>
    </citation>
    <scope>NUCLEOTIDE SEQUENCE [LARGE SCALE GENOMIC DNA]</scope>
    <source>
        <strain evidence="4">Cflorida</strain>
    </source>
</reference>
<dbReference type="PROSITE" id="PS50048">
    <property type="entry name" value="ZN2_CY6_FUNGAL_2"/>
    <property type="match status" value="1"/>
</dbReference>
<accession>A0A2S4PX72</accession>
<evidence type="ECO:0000256" key="2">
    <source>
        <dbReference type="SAM" id="MobiDB-lite"/>
    </source>
</evidence>
<sequence>MDFEGGQGGSSNASADATTTVGLRAVARNKFPRLYHNKSRTGCQRCRARRVKCSETHPVCSSCSRHGVDCVYDRVIGPENISIKSSSKNSQKGANKNRLKTETRQVRILHNEALEKATAELPENCSRRLLELRLLHNYIENTCHSLVACNNISIDRTWQFDVPRMAFKQESLLQGIFSISALQLLRVTPDDTDLRAAQKAYHSAANDAISIDIGCTIQENIDAMWFAQVLFQINLFASLEGRVLEPYAPPLQWLEIIENRRNMLSLPQNSSDLLCTNTVMVTLSNPDLTNHDQIFSALNRQSLSGLLTLDRHEEMWDLEAQHAYERTLSYIGSIKKASLDGEDSHVLAGRVVLFPLYAPVKFIRFVEKQHPRALAMLACFFFLASKHTENIWWIGTTPMREFQAIQRLLPSEWHPLITP</sequence>
<dbReference type="PANTHER" id="PTHR47657">
    <property type="entry name" value="STEROL REGULATORY ELEMENT-BINDING PROTEIN ECM22"/>
    <property type="match status" value="1"/>
</dbReference>
<keyword evidence="1" id="KW-0539">Nucleus</keyword>
<dbReference type="Gene3D" id="4.10.240.10">
    <property type="entry name" value="Zn(2)-C6 fungal-type DNA-binding domain"/>
    <property type="match status" value="1"/>
</dbReference>
<dbReference type="SUPFAM" id="SSF57701">
    <property type="entry name" value="Zn2/Cys6 DNA-binding domain"/>
    <property type="match status" value="1"/>
</dbReference>
<comment type="caution">
    <text evidence="4">The sequence shown here is derived from an EMBL/GenBank/DDBJ whole genome shotgun (WGS) entry which is preliminary data.</text>
</comment>
<dbReference type="SMART" id="SM00066">
    <property type="entry name" value="GAL4"/>
    <property type="match status" value="1"/>
</dbReference>
<dbReference type="EMBL" id="PEDP01000279">
    <property type="protein sequence ID" value="POS86659.1"/>
    <property type="molecule type" value="Genomic_DNA"/>
</dbReference>
<dbReference type="InterPro" id="IPR001138">
    <property type="entry name" value="Zn2Cys6_DnaBD"/>
</dbReference>
<name>A0A2S4PX72_9PEZI</name>